<dbReference type="KEGG" id="mard:IBG28_02495"/>
<dbReference type="EMBL" id="CP061081">
    <property type="protein sequence ID" value="QNT06545.1"/>
    <property type="molecule type" value="Genomic_DNA"/>
</dbReference>
<dbReference type="AlphaFoldDB" id="A0A7H1J7S9"/>
<sequence>MRNNKVRNLIRMSSDIIDQKTTVTSEQISSLLACVVEGMEDSQESLVVALQEST</sequence>
<name>A0A7H1J7S9_9GAMM</name>
<evidence type="ECO:0000313" key="2">
    <source>
        <dbReference type="Proteomes" id="UP000516370"/>
    </source>
</evidence>
<reference evidence="1 2" key="1">
    <citation type="submission" date="2020-09" db="EMBL/GenBank/DDBJ databases">
        <title>Complete genome sequence of an Arctic sea ice bacterium Marinomonas arctica BSI20414.</title>
        <authorList>
            <person name="Liao L."/>
            <person name="Chen B."/>
        </authorList>
    </citation>
    <scope>NUCLEOTIDE SEQUENCE [LARGE SCALE GENOMIC DNA]</scope>
    <source>
        <strain evidence="1 2">BSI20414</strain>
    </source>
</reference>
<dbReference type="Proteomes" id="UP000516370">
    <property type="component" value="Chromosome"/>
</dbReference>
<evidence type="ECO:0000313" key="1">
    <source>
        <dbReference type="EMBL" id="QNT06545.1"/>
    </source>
</evidence>
<dbReference type="RefSeq" id="WP_162623537.1">
    <property type="nucleotide sequence ID" value="NZ_BMLJ01000017.1"/>
</dbReference>
<gene>
    <name evidence="1" type="ORF">IBG28_02495</name>
</gene>
<organism evidence="1 2">
    <name type="scientific">Marinomonas arctica</name>
    <dbReference type="NCBI Taxonomy" id="383750"/>
    <lineage>
        <taxon>Bacteria</taxon>
        <taxon>Pseudomonadati</taxon>
        <taxon>Pseudomonadota</taxon>
        <taxon>Gammaproteobacteria</taxon>
        <taxon>Oceanospirillales</taxon>
        <taxon>Oceanospirillaceae</taxon>
        <taxon>Marinomonas</taxon>
    </lineage>
</organism>
<proteinExistence type="predicted"/>
<accession>A0A7H1J7S9</accession>
<protein>
    <submittedName>
        <fullName evidence="1">Uncharacterized protein</fullName>
    </submittedName>
</protein>
<keyword evidence="2" id="KW-1185">Reference proteome</keyword>